<dbReference type="InterPro" id="IPR001258">
    <property type="entry name" value="NHL_repeat"/>
</dbReference>
<dbReference type="GO" id="GO:0043161">
    <property type="term" value="P:proteasome-mediated ubiquitin-dependent protein catabolic process"/>
    <property type="evidence" value="ECO:0007669"/>
    <property type="project" value="TreeGrafter"/>
</dbReference>
<evidence type="ECO:0000313" key="4">
    <source>
        <dbReference type="Proteomes" id="UP000749559"/>
    </source>
</evidence>
<accession>A0A8J1Y0C5</accession>
<dbReference type="InterPro" id="IPR011042">
    <property type="entry name" value="6-blade_b-propeller_TolB-like"/>
</dbReference>
<feature type="non-terminal residue" evidence="3">
    <location>
        <position position="445"/>
    </location>
</feature>
<comment type="caution">
    <text evidence="3">The sequence shown here is derived from an EMBL/GenBank/DDBJ whole genome shotgun (WGS) entry which is preliminary data.</text>
</comment>
<dbReference type="GO" id="GO:0061630">
    <property type="term" value="F:ubiquitin protein ligase activity"/>
    <property type="evidence" value="ECO:0007669"/>
    <property type="project" value="TreeGrafter"/>
</dbReference>
<evidence type="ECO:0000256" key="1">
    <source>
        <dbReference type="ARBA" id="ARBA00022737"/>
    </source>
</evidence>
<feature type="compositionally biased region" description="Basic and acidic residues" evidence="2">
    <location>
        <begin position="103"/>
        <end position="116"/>
    </location>
</feature>
<dbReference type="Gene3D" id="2.120.10.30">
    <property type="entry name" value="TolB, C-terminal domain"/>
    <property type="match status" value="1"/>
</dbReference>
<keyword evidence="4" id="KW-1185">Reference proteome</keyword>
<dbReference type="GO" id="GO:0000209">
    <property type="term" value="P:protein polyubiquitination"/>
    <property type="evidence" value="ECO:0007669"/>
    <property type="project" value="TreeGrafter"/>
</dbReference>
<reference evidence="3" key="1">
    <citation type="submission" date="2022-03" db="EMBL/GenBank/DDBJ databases">
        <authorList>
            <person name="Martin C."/>
        </authorList>
    </citation>
    <scope>NUCLEOTIDE SEQUENCE</scope>
</reference>
<dbReference type="OrthoDB" id="6064205at2759"/>
<dbReference type="SUPFAM" id="SSF101898">
    <property type="entry name" value="NHL repeat"/>
    <property type="match status" value="1"/>
</dbReference>
<dbReference type="EMBL" id="CAIIXF020000001">
    <property type="protein sequence ID" value="CAH1774004.1"/>
    <property type="molecule type" value="Genomic_DNA"/>
</dbReference>
<gene>
    <name evidence="3" type="ORF">OFUS_LOCUS1528</name>
</gene>
<dbReference type="PROSITE" id="PS51125">
    <property type="entry name" value="NHL"/>
    <property type="match status" value="1"/>
</dbReference>
<evidence type="ECO:0000313" key="3">
    <source>
        <dbReference type="EMBL" id="CAH1774004.1"/>
    </source>
</evidence>
<sequence>MMMDEEQEKQLKAQVKMRNKNTDSKVLVPKIIQLETKAEEPKKQLEVMEMQEGIDEVDTAASSKQQNKNDPAIYSTVHSQMKQRVGLTELLSVAHPTCPSLEKGPEEDLTQESKNELEKEKHQLKSHNSLNLAEVKKCNAVQRSHSDSCLHVEEVKLMKTKMKAAKILERKGRLKNTCQLIQRIIVKDLSDVKTIEYLENKDILIMGRRHKKWLSGSTAIAVIFDQNWDLKTKLVEKQVKDVASNKDVIVVSCEDEGSNLLKIFDITGQLKRSLPTPLYAANCIVFNHLNELVIKAEGHNNKAIYHMDMSLMRIRSATPTGMFTSQVGTIAVTPNNDILIADYWDNSVKCRDRNGKLLYEYNGEQNQDLFKPSSVCTDDMGHILIADMDNNRIHILSPEHQFIKLISVDALEVPNTITVNHEGHLVVGTSPTSGPAEVFIVKYKE</sequence>
<evidence type="ECO:0000256" key="2">
    <source>
        <dbReference type="SAM" id="MobiDB-lite"/>
    </source>
</evidence>
<proteinExistence type="predicted"/>
<dbReference type="InterPro" id="IPR050952">
    <property type="entry name" value="TRIM-NHL_E3_ligases"/>
</dbReference>
<dbReference type="GO" id="GO:0008270">
    <property type="term" value="F:zinc ion binding"/>
    <property type="evidence" value="ECO:0007669"/>
    <property type="project" value="UniProtKB-KW"/>
</dbReference>
<protein>
    <submittedName>
        <fullName evidence="3">Uncharacterized protein</fullName>
    </submittedName>
</protein>
<dbReference type="Proteomes" id="UP000749559">
    <property type="component" value="Unassembled WGS sequence"/>
</dbReference>
<dbReference type="AlphaFoldDB" id="A0A8J1Y0C5"/>
<dbReference type="PANTHER" id="PTHR24104:SF25">
    <property type="entry name" value="PROTEIN LIN-41"/>
    <property type="match status" value="1"/>
</dbReference>
<organism evidence="3 4">
    <name type="scientific">Owenia fusiformis</name>
    <name type="common">Polychaete worm</name>
    <dbReference type="NCBI Taxonomy" id="6347"/>
    <lineage>
        <taxon>Eukaryota</taxon>
        <taxon>Metazoa</taxon>
        <taxon>Spiralia</taxon>
        <taxon>Lophotrochozoa</taxon>
        <taxon>Annelida</taxon>
        <taxon>Polychaeta</taxon>
        <taxon>Sedentaria</taxon>
        <taxon>Canalipalpata</taxon>
        <taxon>Sabellida</taxon>
        <taxon>Oweniida</taxon>
        <taxon>Oweniidae</taxon>
        <taxon>Owenia</taxon>
    </lineage>
</organism>
<dbReference type="PANTHER" id="PTHR24104">
    <property type="entry name" value="E3 UBIQUITIN-PROTEIN LIGASE NHLRC1-RELATED"/>
    <property type="match status" value="1"/>
</dbReference>
<feature type="region of interest" description="Disordered" evidence="2">
    <location>
        <begin position="97"/>
        <end position="116"/>
    </location>
</feature>
<keyword evidence="1" id="KW-0677">Repeat</keyword>
<name>A0A8J1Y0C5_OWEFU</name>
<dbReference type="Pfam" id="PF01436">
    <property type="entry name" value="NHL"/>
    <property type="match status" value="1"/>
</dbReference>